<dbReference type="GO" id="GO:0003676">
    <property type="term" value="F:nucleic acid binding"/>
    <property type="evidence" value="ECO:0007669"/>
    <property type="project" value="InterPro"/>
</dbReference>
<protein>
    <submittedName>
        <fullName evidence="1">Uncharacterized protein</fullName>
    </submittedName>
</protein>
<dbReference type="EMBL" id="BLKM01002316">
    <property type="protein sequence ID" value="GFG40667.1"/>
    <property type="molecule type" value="Genomic_DNA"/>
</dbReference>
<dbReference type="Proteomes" id="UP000502823">
    <property type="component" value="Unassembled WGS sequence"/>
</dbReference>
<name>A0A6L2QEK9_COPFO</name>
<dbReference type="AlphaFoldDB" id="A0A6L2QEK9"/>
<organism evidence="1 2">
    <name type="scientific">Coptotermes formosanus</name>
    <name type="common">Formosan subterranean termite</name>
    <dbReference type="NCBI Taxonomy" id="36987"/>
    <lineage>
        <taxon>Eukaryota</taxon>
        <taxon>Metazoa</taxon>
        <taxon>Ecdysozoa</taxon>
        <taxon>Arthropoda</taxon>
        <taxon>Hexapoda</taxon>
        <taxon>Insecta</taxon>
        <taxon>Pterygota</taxon>
        <taxon>Neoptera</taxon>
        <taxon>Polyneoptera</taxon>
        <taxon>Dictyoptera</taxon>
        <taxon>Blattodea</taxon>
        <taxon>Blattoidea</taxon>
        <taxon>Termitoidae</taxon>
        <taxon>Rhinotermitidae</taxon>
        <taxon>Coptotermes</taxon>
    </lineage>
</organism>
<dbReference type="OrthoDB" id="10573591at2759"/>
<evidence type="ECO:0000313" key="1">
    <source>
        <dbReference type="EMBL" id="GFG40667.1"/>
    </source>
</evidence>
<evidence type="ECO:0000313" key="2">
    <source>
        <dbReference type="Proteomes" id="UP000502823"/>
    </source>
</evidence>
<dbReference type="Pfam" id="PF01359">
    <property type="entry name" value="Transposase_1"/>
    <property type="match status" value="1"/>
</dbReference>
<reference evidence="2" key="1">
    <citation type="submission" date="2020-01" db="EMBL/GenBank/DDBJ databases">
        <title>Draft genome sequence of the Termite Coptotermes fromosanus.</title>
        <authorList>
            <person name="Itakura S."/>
            <person name="Yosikawa Y."/>
            <person name="Umezawa K."/>
        </authorList>
    </citation>
    <scope>NUCLEOTIDE SEQUENCE [LARGE SCALE GENOMIC DNA]</scope>
</reference>
<comment type="caution">
    <text evidence="1">The sequence shown here is derived from an EMBL/GenBank/DDBJ whole genome shotgun (WGS) entry which is preliminary data.</text>
</comment>
<proteinExistence type="predicted"/>
<dbReference type="InterPro" id="IPR001888">
    <property type="entry name" value="Transposase_1"/>
</dbReference>
<sequence>MAESLTGKKPHSAAKMKYKTVQPPCNVMATAFWNVYRVLLVGFTPVVSTINAAAYQETLKNLKEAIWHKRPGC</sequence>
<dbReference type="InterPro" id="IPR036397">
    <property type="entry name" value="RNaseH_sf"/>
</dbReference>
<gene>
    <name evidence="1" type="ORF">Cfor_06704</name>
</gene>
<accession>A0A6L2QEK9</accession>
<dbReference type="InParanoid" id="A0A6L2QEK9"/>
<keyword evidence="2" id="KW-1185">Reference proteome</keyword>
<dbReference type="Gene3D" id="3.30.420.10">
    <property type="entry name" value="Ribonuclease H-like superfamily/Ribonuclease H"/>
    <property type="match status" value="1"/>
</dbReference>